<dbReference type="InterPro" id="IPR000192">
    <property type="entry name" value="Aminotrans_V_dom"/>
</dbReference>
<dbReference type="InterPro" id="IPR015422">
    <property type="entry name" value="PyrdxlP-dep_Trfase_small"/>
</dbReference>
<gene>
    <name evidence="2" type="ORF">GCM10023205_79310</name>
</gene>
<protein>
    <submittedName>
        <fullName evidence="2">Aminotransferase class V-fold PLP-dependent enzyme</fullName>
    </submittedName>
</protein>
<dbReference type="Proteomes" id="UP001500466">
    <property type="component" value="Unassembled WGS sequence"/>
</dbReference>
<dbReference type="PANTHER" id="PTHR43586">
    <property type="entry name" value="CYSTEINE DESULFURASE"/>
    <property type="match status" value="1"/>
</dbReference>
<evidence type="ECO:0000313" key="2">
    <source>
        <dbReference type="EMBL" id="GAA4994651.1"/>
    </source>
</evidence>
<reference evidence="3" key="1">
    <citation type="journal article" date="2019" name="Int. J. Syst. Evol. Microbiol.">
        <title>The Global Catalogue of Microorganisms (GCM) 10K type strain sequencing project: providing services to taxonomists for standard genome sequencing and annotation.</title>
        <authorList>
            <consortium name="The Broad Institute Genomics Platform"/>
            <consortium name="The Broad Institute Genome Sequencing Center for Infectious Disease"/>
            <person name="Wu L."/>
            <person name="Ma J."/>
        </authorList>
    </citation>
    <scope>NUCLEOTIDE SEQUENCE [LARGE SCALE GENOMIC DNA]</scope>
    <source>
        <strain evidence="3">JCM 17986</strain>
    </source>
</reference>
<keyword evidence="3" id="KW-1185">Reference proteome</keyword>
<keyword evidence="2" id="KW-0808">Transferase</keyword>
<proteinExistence type="predicted"/>
<keyword evidence="2" id="KW-0032">Aminotransferase</keyword>
<accession>A0ABP9IDQ7</accession>
<dbReference type="InterPro" id="IPR015424">
    <property type="entry name" value="PyrdxlP-dep_Trfase"/>
</dbReference>
<evidence type="ECO:0000259" key="1">
    <source>
        <dbReference type="Pfam" id="PF00266"/>
    </source>
</evidence>
<dbReference type="Pfam" id="PF00266">
    <property type="entry name" value="Aminotran_5"/>
    <property type="match status" value="1"/>
</dbReference>
<comment type="caution">
    <text evidence="2">The sequence shown here is derived from an EMBL/GenBank/DDBJ whole genome shotgun (WGS) entry which is preliminary data.</text>
</comment>
<dbReference type="SUPFAM" id="SSF53383">
    <property type="entry name" value="PLP-dependent transferases"/>
    <property type="match status" value="1"/>
</dbReference>
<dbReference type="Gene3D" id="3.90.1150.10">
    <property type="entry name" value="Aspartate Aminotransferase, domain 1"/>
    <property type="match status" value="1"/>
</dbReference>
<dbReference type="EMBL" id="BAABHS010000053">
    <property type="protein sequence ID" value="GAA4994651.1"/>
    <property type="molecule type" value="Genomic_DNA"/>
</dbReference>
<name>A0ABP9IDQ7_9ACTN</name>
<dbReference type="Gene3D" id="3.40.640.10">
    <property type="entry name" value="Type I PLP-dependent aspartate aminotransferase-like (Major domain)"/>
    <property type="match status" value="1"/>
</dbReference>
<evidence type="ECO:0000313" key="3">
    <source>
        <dbReference type="Proteomes" id="UP001500466"/>
    </source>
</evidence>
<feature type="domain" description="Aminotransferase class V" evidence="1">
    <location>
        <begin position="57"/>
        <end position="320"/>
    </location>
</feature>
<dbReference type="GO" id="GO:0008483">
    <property type="term" value="F:transaminase activity"/>
    <property type="evidence" value="ECO:0007669"/>
    <property type="project" value="UniProtKB-KW"/>
</dbReference>
<dbReference type="RefSeq" id="WP_345680740.1">
    <property type="nucleotide sequence ID" value="NZ_BAABHS010000053.1"/>
</dbReference>
<dbReference type="InterPro" id="IPR015421">
    <property type="entry name" value="PyrdxlP-dep_Trfase_major"/>
</dbReference>
<organism evidence="2 3">
    <name type="scientific">Yinghuangia aomiensis</name>
    <dbReference type="NCBI Taxonomy" id="676205"/>
    <lineage>
        <taxon>Bacteria</taxon>
        <taxon>Bacillati</taxon>
        <taxon>Actinomycetota</taxon>
        <taxon>Actinomycetes</taxon>
        <taxon>Kitasatosporales</taxon>
        <taxon>Streptomycetaceae</taxon>
        <taxon>Yinghuangia</taxon>
    </lineage>
</organism>
<sequence>MTGPMAPDQFRALFPALSGRVWLDTPASPPGALPVTNALTEAINAWQAGQLDASGWESAAPATRIGFARYLGVPEADVALMGSVAEAAATVAASLPPARRTIVVGDDEFRSNLFPWLALRDKGYRILEVPTAPHGRTESLLAAIDGTTALVAVSHVLSIDGERIDLARVRSATDAVGARLFVDATQSLGVLRPDLGTVRPDYLAVHGYKWMLCPRGAAWLVTPHHDELQPLLPSWKSTADGAYFGGRLHPAAGAARCDTSPAWLSWVGAAAAVRLVSSLPAETVEQHCLALADSFRQGAEAAGASSVGTGQPSHIVTVQVSDPSGLSDRLRSHRVQALVNRDRLRVGFHFFNNDDDVAVALRALAG</sequence>